<dbReference type="EMBL" id="JAKKPZ010000001">
    <property type="protein sequence ID" value="KAI1729308.1"/>
    <property type="molecule type" value="Genomic_DNA"/>
</dbReference>
<keyword evidence="2" id="KW-0732">Signal</keyword>
<reference evidence="4" key="1">
    <citation type="submission" date="2022-01" db="EMBL/GenBank/DDBJ databases">
        <title>Genome Sequence Resource for Two Populations of Ditylenchus destructor, the Migratory Endoparasitic Phytonematode.</title>
        <authorList>
            <person name="Zhang H."/>
            <person name="Lin R."/>
            <person name="Xie B."/>
        </authorList>
    </citation>
    <scope>NUCLEOTIDE SEQUENCE</scope>
    <source>
        <strain evidence="4">BazhouSP</strain>
    </source>
</reference>
<name>A0AAD4NH35_9BILA</name>
<dbReference type="Proteomes" id="UP001201812">
    <property type="component" value="Unassembled WGS sequence"/>
</dbReference>
<evidence type="ECO:0000313" key="5">
    <source>
        <dbReference type="Proteomes" id="UP001201812"/>
    </source>
</evidence>
<evidence type="ECO:0000313" key="4">
    <source>
        <dbReference type="EMBL" id="KAI1729308.1"/>
    </source>
</evidence>
<proteinExistence type="predicted"/>
<accession>A0AAD4NH35</accession>
<protein>
    <submittedName>
        <fullName evidence="4">Immunoglobulin domain and leucine-rich repeat-containing protein 2</fullName>
    </submittedName>
</protein>
<dbReference type="PROSITE" id="PS50835">
    <property type="entry name" value="IG_LIKE"/>
    <property type="match status" value="1"/>
</dbReference>
<keyword evidence="1" id="KW-1133">Transmembrane helix</keyword>
<feature type="domain" description="Ig-like" evidence="3">
    <location>
        <begin position="41"/>
        <end position="152"/>
    </location>
</feature>
<keyword evidence="1" id="KW-0812">Transmembrane</keyword>
<evidence type="ECO:0000259" key="3">
    <source>
        <dbReference type="PROSITE" id="PS50835"/>
    </source>
</evidence>
<gene>
    <name evidence="4" type="ORF">DdX_01540</name>
</gene>
<comment type="caution">
    <text evidence="4">The sequence shown here is derived from an EMBL/GenBank/DDBJ whole genome shotgun (WGS) entry which is preliminary data.</text>
</comment>
<organism evidence="4 5">
    <name type="scientific">Ditylenchus destructor</name>
    <dbReference type="NCBI Taxonomy" id="166010"/>
    <lineage>
        <taxon>Eukaryota</taxon>
        <taxon>Metazoa</taxon>
        <taxon>Ecdysozoa</taxon>
        <taxon>Nematoda</taxon>
        <taxon>Chromadorea</taxon>
        <taxon>Rhabditida</taxon>
        <taxon>Tylenchina</taxon>
        <taxon>Tylenchomorpha</taxon>
        <taxon>Sphaerularioidea</taxon>
        <taxon>Anguinidae</taxon>
        <taxon>Anguininae</taxon>
        <taxon>Ditylenchus</taxon>
    </lineage>
</organism>
<dbReference type="AlphaFoldDB" id="A0AAD4NH35"/>
<evidence type="ECO:0000256" key="2">
    <source>
        <dbReference type="SAM" id="SignalP"/>
    </source>
</evidence>
<keyword evidence="5" id="KW-1185">Reference proteome</keyword>
<feature type="transmembrane region" description="Helical" evidence="1">
    <location>
        <begin position="166"/>
        <end position="191"/>
    </location>
</feature>
<feature type="chain" id="PRO_5041991802" evidence="2">
    <location>
        <begin position="21"/>
        <end position="439"/>
    </location>
</feature>
<keyword evidence="1" id="KW-0472">Membrane</keyword>
<feature type="signal peptide" evidence="2">
    <location>
        <begin position="1"/>
        <end position="20"/>
    </location>
</feature>
<sequence length="439" mass="51134">MSSLFCQLFVLAELYSIAAASVIVTSQNVTKARATEPLSSPNITQVGPRESDIFRALPTTDIVLPCRVYKNHSDVVYRWWYRGFEDVLIGNVIIDGNISVAATFWSRNGSYKVLANESALLLLNVGRDLVERYECVSTDQSQHNKSDSVYFRLDYSFWYAPKWDSLFYGSLLSALVICAASFILNLLWIACRKTVLWWINRTERMSRVRTMVEAMEKYRQKQMENLHETYHRNLQNIRDNYHLQVEQIRASYANQADRFRGYRQEKMTQMENIRENYNQQLHRLREFGGRRAEQLYEGYERQLNRMRTFTLQQRLKLQRQYKVKQRYINKLLESVQDTTNAETILKQEEAIRAVLDLPDPTFPTTTLSRSSSYFSLPEFVIEEDGETTVHASTSSAAFSNPNRPSTSRTSARTGMIREMKVPTTNEKKSQITVDWTSTP</sequence>
<dbReference type="InterPro" id="IPR007110">
    <property type="entry name" value="Ig-like_dom"/>
</dbReference>
<evidence type="ECO:0000256" key="1">
    <source>
        <dbReference type="SAM" id="Phobius"/>
    </source>
</evidence>